<organism evidence="1 2">
    <name type="scientific">Vibrio parahaemolyticus</name>
    <dbReference type="NCBI Taxonomy" id="670"/>
    <lineage>
        <taxon>Bacteria</taxon>
        <taxon>Pseudomonadati</taxon>
        <taxon>Pseudomonadota</taxon>
        <taxon>Gammaproteobacteria</taxon>
        <taxon>Vibrionales</taxon>
        <taxon>Vibrionaceae</taxon>
        <taxon>Vibrio</taxon>
    </lineage>
</organism>
<gene>
    <name evidence="1" type="ORF">QX249_19070</name>
</gene>
<proteinExistence type="predicted"/>
<reference evidence="1" key="1">
    <citation type="submission" date="2023-06" db="EMBL/GenBank/DDBJ databases">
        <title>Genomic Diversity of Vibrio spp. and Metagenomic Analysis of Pathogens in Florida Gulf Coastal Waters Following Hurricane Ian.</title>
        <authorList>
            <person name="Brumfield K.D."/>
        </authorList>
    </citation>
    <scope>NUCLEOTIDE SEQUENCE</scope>
    <source>
        <strain evidence="1">WBS2B-138</strain>
    </source>
</reference>
<evidence type="ECO:0000313" key="1">
    <source>
        <dbReference type="EMBL" id="MDS1822744.1"/>
    </source>
</evidence>
<evidence type="ECO:0000313" key="2">
    <source>
        <dbReference type="Proteomes" id="UP001253193"/>
    </source>
</evidence>
<dbReference type="RefSeq" id="WP_025796328.1">
    <property type="nucleotide sequence ID" value="NZ_CP034285.1"/>
</dbReference>
<dbReference type="Proteomes" id="UP001253193">
    <property type="component" value="Unassembled WGS sequence"/>
</dbReference>
<sequence length="117" mass="13356">MRTTNHGSIRANQRGFSEDELNVLSSIGQDFYQTGGTALCTIPKREKSRWLNALKEVLNYLRSSDEIPHGIKKRKQKAIRHLIDKLSAKHPPYLIICEEGNSMITCGYHFSGKIKRN</sequence>
<dbReference type="EMBL" id="JAUHGG010000007">
    <property type="protein sequence ID" value="MDS1822744.1"/>
    <property type="molecule type" value="Genomic_DNA"/>
</dbReference>
<accession>A0AAW8Q371</accession>
<protein>
    <submittedName>
        <fullName evidence="1">Uncharacterized protein</fullName>
    </submittedName>
</protein>
<comment type="caution">
    <text evidence="1">The sequence shown here is derived from an EMBL/GenBank/DDBJ whole genome shotgun (WGS) entry which is preliminary data.</text>
</comment>
<dbReference type="AlphaFoldDB" id="A0AAW8Q371"/>
<name>A0AAW8Q371_VIBPH</name>